<evidence type="ECO:0000256" key="2">
    <source>
        <dbReference type="ARBA" id="ARBA00021483"/>
    </source>
</evidence>
<comment type="subcellular location">
    <subcellularLocation>
        <location evidence="1">Cytoplasm</location>
    </subcellularLocation>
</comment>
<evidence type="ECO:0000313" key="5">
    <source>
        <dbReference type="EMBL" id="MVW60224.1"/>
    </source>
</evidence>
<dbReference type="InterPro" id="IPR036061">
    <property type="entry name" value="CheW-like_dom_sf"/>
</dbReference>
<proteinExistence type="predicted"/>
<dbReference type="GO" id="GO:0007165">
    <property type="term" value="P:signal transduction"/>
    <property type="evidence" value="ECO:0007669"/>
    <property type="project" value="InterPro"/>
</dbReference>
<dbReference type="Pfam" id="PF01584">
    <property type="entry name" value="CheW"/>
    <property type="match status" value="1"/>
</dbReference>
<dbReference type="SUPFAM" id="SSF50341">
    <property type="entry name" value="CheW-like"/>
    <property type="match status" value="1"/>
</dbReference>
<dbReference type="EMBL" id="WSES01000003">
    <property type="protein sequence ID" value="MVW60224.1"/>
    <property type="molecule type" value="Genomic_DNA"/>
</dbReference>
<protein>
    <recommendedName>
        <fullName evidence="2">Chemotaxis protein CheW</fullName>
    </recommendedName>
</protein>
<evidence type="ECO:0000256" key="3">
    <source>
        <dbReference type="ARBA" id="ARBA00022490"/>
    </source>
</evidence>
<dbReference type="PANTHER" id="PTHR22617:SF45">
    <property type="entry name" value="CHEMOTAXIS PROTEIN CHEW"/>
    <property type="match status" value="1"/>
</dbReference>
<dbReference type="GO" id="GO:0006935">
    <property type="term" value="P:chemotaxis"/>
    <property type="evidence" value="ECO:0007669"/>
    <property type="project" value="InterPro"/>
</dbReference>
<sequence length="226" mass="24085">MKHLPVRAWDEEACWRGIGVAGDRSCPELATHVHCRNCPVYAGAAQHNLQRPVDADYRDAWARELARPEPPPARTDAAALAFRVGREWLAVAMALAVEVAPPAPAHRLPHRSRGALLGIVNVGGRLLPAVSLARLLNVDTDDVPPPPGRHAFARLLVLALGPHRYALPVDEVHGVVRHAQDAMRPTAANVGHAPPGLVAGVIADGAIEAGLLDTARLRAGLEALLR</sequence>
<gene>
    <name evidence="5" type="ORF">GPY61_09785</name>
</gene>
<dbReference type="InterPro" id="IPR039315">
    <property type="entry name" value="CheW"/>
</dbReference>
<dbReference type="SMART" id="SM00260">
    <property type="entry name" value="CheW"/>
    <property type="match status" value="1"/>
</dbReference>
<dbReference type="Proteomes" id="UP000443353">
    <property type="component" value="Unassembled WGS sequence"/>
</dbReference>
<evidence type="ECO:0000259" key="4">
    <source>
        <dbReference type="PROSITE" id="PS50851"/>
    </source>
</evidence>
<keyword evidence="6" id="KW-1185">Reference proteome</keyword>
<dbReference type="PANTHER" id="PTHR22617">
    <property type="entry name" value="CHEMOTAXIS SENSOR HISTIDINE KINASE-RELATED"/>
    <property type="match status" value="1"/>
</dbReference>
<name>A0A7X3FZH5_9BURK</name>
<feature type="domain" description="CheW-like" evidence="4">
    <location>
        <begin position="76"/>
        <end position="223"/>
    </location>
</feature>
<dbReference type="InterPro" id="IPR002545">
    <property type="entry name" value="CheW-lke_dom"/>
</dbReference>
<organism evidence="5 6">
    <name type="scientific">Massilia cellulosiltytica</name>
    <dbReference type="NCBI Taxonomy" id="2683234"/>
    <lineage>
        <taxon>Bacteria</taxon>
        <taxon>Pseudomonadati</taxon>
        <taxon>Pseudomonadota</taxon>
        <taxon>Betaproteobacteria</taxon>
        <taxon>Burkholderiales</taxon>
        <taxon>Oxalobacteraceae</taxon>
        <taxon>Telluria group</taxon>
        <taxon>Massilia</taxon>
    </lineage>
</organism>
<dbReference type="GO" id="GO:0005829">
    <property type="term" value="C:cytosol"/>
    <property type="evidence" value="ECO:0007669"/>
    <property type="project" value="TreeGrafter"/>
</dbReference>
<comment type="caution">
    <text evidence="5">The sequence shown here is derived from an EMBL/GenBank/DDBJ whole genome shotgun (WGS) entry which is preliminary data.</text>
</comment>
<dbReference type="PROSITE" id="PS50851">
    <property type="entry name" value="CHEW"/>
    <property type="match status" value="1"/>
</dbReference>
<accession>A0A7X3FZH5</accession>
<evidence type="ECO:0000256" key="1">
    <source>
        <dbReference type="ARBA" id="ARBA00004496"/>
    </source>
</evidence>
<reference evidence="5 6" key="1">
    <citation type="submission" date="2019-12" db="EMBL/GenBank/DDBJ databases">
        <authorList>
            <person name="Li C."/>
            <person name="Zhao J."/>
        </authorList>
    </citation>
    <scope>NUCLEOTIDE SEQUENCE [LARGE SCALE GENOMIC DNA]</scope>
    <source>
        <strain evidence="5 6">NEAU-DD11</strain>
    </source>
</reference>
<dbReference type="Gene3D" id="2.40.50.180">
    <property type="entry name" value="CheA-289, Domain 4"/>
    <property type="match status" value="1"/>
</dbReference>
<keyword evidence="3" id="KW-0963">Cytoplasm</keyword>
<dbReference type="AlphaFoldDB" id="A0A7X3FZH5"/>
<evidence type="ECO:0000313" key="6">
    <source>
        <dbReference type="Proteomes" id="UP000443353"/>
    </source>
</evidence>
<dbReference type="RefSeq" id="WP_056329625.1">
    <property type="nucleotide sequence ID" value="NZ_WSES01000003.1"/>
</dbReference>